<dbReference type="GeneID" id="15807264"/>
<dbReference type="VEuPathDB" id="PiroplasmaDB:BEWA_026570"/>
<gene>
    <name evidence="3" type="ORF">BEWA_026570</name>
</gene>
<feature type="chain" id="PRO_5003939858" evidence="2">
    <location>
        <begin position="20"/>
        <end position="1196"/>
    </location>
</feature>
<dbReference type="Proteomes" id="UP000031512">
    <property type="component" value="Chromosome 1"/>
</dbReference>
<dbReference type="InterPro" id="IPR007480">
    <property type="entry name" value="DUF529"/>
</dbReference>
<keyword evidence="1" id="KW-0812">Transmembrane</keyword>
<name>L0AX27_THEEQ</name>
<dbReference type="Pfam" id="PF04385">
    <property type="entry name" value="FAINT"/>
    <property type="match status" value="5"/>
</dbReference>
<dbReference type="KEGG" id="beq:BEWA_026570"/>
<sequence length="1196" mass="135257">MGVLAPFVLLFGCLSTARALSVTLDISNVDRTNINVSKNVDFKLTKEIFVPAKGNYVDYIIDATSSIWSSSSGEVCSMALLATKDGYSPLMSVLVKSDSFKVKSYYYRKYGDVWSSLNEASYQEQLKNMSFAEVVLDVANLNRSFVDVRMNEGVLDTLDVNVMDGYKATKIVEGGVAIWTSSSVTERCSSVFITKLGQKSVLVYLITVDSGRITNLCFEKNGSEWSKTSIFNYHTRLDALKEKAKSLNTGTSKKVQAKKAIPLDISGQLDREEVDVTQVVEGGVKHTIFTPQPHHVFNAIYDGTSILWVAKDGNDYCDNVWAYSKNGSVLLLDVVVTVDGRPRFKYFEKKQGTWYSVDGDDFEDALSSYKETDFKLNIRDLDKSVVNVKESQVQNLVKYLITPKNNYNIMGVSDDKNVLWGTLNEDGLISAYLYTLDETPKFLDIFTRDGGFHHEFFINRNDTWSAVSETDFNAYLDSIIVHDVKVDIAELDPKTVDVMNIKVQGVKGVQCTPKSGYRLTEVWEGTLSPIWVAGEHEECTGILFYYDNNGHVFLADVTIANQYGHDFKFFQNTNGLWEEVDKVYYKNKFDMFKLLDVSVDVGNFDLSIVDKVEVTPQNDVEDRVTPPLRVFQYTPKEGYQITEVSEYKETVWSGNEDKVCKHITMHYKEEALLMELLVSDSVGHHSKYFATKFGEWAPIDELEYNSTVEFLKVISVTMDIANFDHKVLDVYEDKDGNVSYLEIYPKPGYKVTSIASGINALWNGVLDQECRYATVYSGVGDGTVLVHAIVADRYGENNLFFKERDGHWVGLTEETFKTSLDVLKATRTLLDIQSPDEDYVKVTKDSLFGHLVVEYRPKDGYGFGKVVDGADSVWSDEKDLCTGARLSYKGDEPNLVLRVQGADALSFLFFHKSGDKWVTTSDGESLDIHSGFENDDEKEPVDEEIVVHFTRKPENVVNEQEDVLDITDDADNAEFHGEVLNVRRYTPNPTLKRIVYGAQTIWESDEHVCQNILLYCKKDGSHYLHLYTMQDRQLQASEYFMHVSAEWMSVEREDFYRALEAKIITYASIDVCSSYPPEEIVETIDAHEFGYPNIIYNSQPNVRITSVFCGSKPIWSSFGNDYCVSASVVDKDGESNLVEMFIKDRKNTVRRNYSLVDGEWVYLSEDKFGIKVIVATDAFYVPSALALAVAILMVAF</sequence>
<protein>
    <submittedName>
        <fullName evidence="3">Membrane protein, putative</fullName>
    </submittedName>
</protein>
<evidence type="ECO:0000256" key="2">
    <source>
        <dbReference type="SAM" id="SignalP"/>
    </source>
</evidence>
<feature type="transmembrane region" description="Helical" evidence="1">
    <location>
        <begin position="1178"/>
        <end position="1195"/>
    </location>
</feature>
<feature type="signal peptide" evidence="2">
    <location>
        <begin position="1"/>
        <end position="19"/>
    </location>
</feature>
<evidence type="ECO:0000313" key="4">
    <source>
        <dbReference type="Proteomes" id="UP000031512"/>
    </source>
</evidence>
<evidence type="ECO:0000313" key="3">
    <source>
        <dbReference type="EMBL" id="AFZ79808.1"/>
    </source>
</evidence>
<keyword evidence="1" id="KW-1133">Transmembrane helix</keyword>
<dbReference type="RefSeq" id="XP_004829474.1">
    <property type="nucleotide sequence ID" value="XM_004829417.1"/>
</dbReference>
<accession>L0AX27</accession>
<keyword evidence="1" id="KW-0472">Membrane</keyword>
<dbReference type="EMBL" id="CP001669">
    <property type="protein sequence ID" value="AFZ79808.1"/>
    <property type="molecule type" value="Genomic_DNA"/>
</dbReference>
<organism evidence="3 4">
    <name type="scientific">Theileria equi strain WA</name>
    <dbReference type="NCBI Taxonomy" id="1537102"/>
    <lineage>
        <taxon>Eukaryota</taxon>
        <taxon>Sar</taxon>
        <taxon>Alveolata</taxon>
        <taxon>Apicomplexa</taxon>
        <taxon>Aconoidasida</taxon>
        <taxon>Piroplasmida</taxon>
        <taxon>Theileriidae</taxon>
        <taxon>Theileria</taxon>
    </lineage>
</organism>
<dbReference type="AlphaFoldDB" id="L0AX27"/>
<keyword evidence="2" id="KW-0732">Signal</keyword>
<proteinExistence type="predicted"/>
<keyword evidence="4" id="KW-1185">Reference proteome</keyword>
<evidence type="ECO:0000256" key="1">
    <source>
        <dbReference type="SAM" id="Phobius"/>
    </source>
</evidence>
<reference evidence="3 4" key="1">
    <citation type="journal article" date="2012" name="BMC Genomics">
        <title>Comparative genomic analysis and phylogenetic position of Theileria equi.</title>
        <authorList>
            <person name="Kappmeyer L.S."/>
            <person name="Thiagarajan M."/>
            <person name="Herndon D.R."/>
            <person name="Ramsay J.D."/>
            <person name="Caler E."/>
            <person name="Djikeng A."/>
            <person name="Gillespie J.J."/>
            <person name="Lau A.O."/>
            <person name="Roalson E.H."/>
            <person name="Silva J.C."/>
            <person name="Silva M.G."/>
            <person name="Suarez C.E."/>
            <person name="Ueti M.W."/>
            <person name="Nene V.M."/>
            <person name="Mealey R.H."/>
            <person name="Knowles D.P."/>
            <person name="Brayton K.A."/>
        </authorList>
    </citation>
    <scope>NUCLEOTIDE SEQUENCE [LARGE SCALE GENOMIC DNA]</scope>
    <source>
        <strain evidence="3 4">WA</strain>
    </source>
</reference>